<organism evidence="1 2">
    <name type="scientific">Clostridium grantii DSM 8605</name>
    <dbReference type="NCBI Taxonomy" id="1121316"/>
    <lineage>
        <taxon>Bacteria</taxon>
        <taxon>Bacillati</taxon>
        <taxon>Bacillota</taxon>
        <taxon>Clostridia</taxon>
        <taxon>Eubacteriales</taxon>
        <taxon>Clostridiaceae</taxon>
        <taxon>Clostridium</taxon>
    </lineage>
</organism>
<protein>
    <submittedName>
        <fullName evidence="1">Uncharacterized nucleotidyltransferase</fullName>
    </submittedName>
</protein>
<proteinExistence type="predicted"/>
<evidence type="ECO:0000313" key="1">
    <source>
        <dbReference type="EMBL" id="SHH95213.1"/>
    </source>
</evidence>
<keyword evidence="1" id="KW-0808">Transferase</keyword>
<keyword evidence="2" id="KW-1185">Reference proteome</keyword>
<accession>A0A1M5X7L5</accession>
<dbReference type="Proteomes" id="UP000184447">
    <property type="component" value="Unassembled WGS sequence"/>
</dbReference>
<reference evidence="1 2" key="1">
    <citation type="submission" date="2016-11" db="EMBL/GenBank/DDBJ databases">
        <authorList>
            <person name="Jaros S."/>
            <person name="Januszkiewicz K."/>
            <person name="Wedrychowicz H."/>
        </authorList>
    </citation>
    <scope>NUCLEOTIDE SEQUENCE [LARGE SCALE GENOMIC DNA]</scope>
    <source>
        <strain evidence="1 2">DSM 8605</strain>
    </source>
</reference>
<dbReference type="InterPro" id="IPR039498">
    <property type="entry name" value="NTP_transf_5"/>
</dbReference>
<dbReference type="GO" id="GO:0016740">
    <property type="term" value="F:transferase activity"/>
    <property type="evidence" value="ECO:0007669"/>
    <property type="project" value="UniProtKB-KW"/>
</dbReference>
<name>A0A1M5X7L5_9CLOT</name>
<dbReference type="Pfam" id="PF14907">
    <property type="entry name" value="NTP_transf_5"/>
    <property type="match status" value="1"/>
</dbReference>
<gene>
    <name evidence="1" type="ORF">SAMN02745207_03372</name>
</gene>
<dbReference type="EMBL" id="FQXM01000024">
    <property type="protein sequence ID" value="SHH95213.1"/>
    <property type="molecule type" value="Genomic_DNA"/>
</dbReference>
<sequence>MLFNYRVIDNPLSKYKGRVNMNAAQIQLINFLSAAIHDERLDIDQVKKINFKSIIDEAEAHNIKGLVYSAINKNNISKYIDKEQLEQWKKETFFTAVYQIQHIKQISHVLEIFNKEKIPVIVLKGLVIRDIYPKPELRTMCDADILVHKEDLDKVKKQLLKLGYIEYGITKAHIVFEHIKYPPIEVHWFLTYEDFFKKNVLCENEIWKKTMKVKVGGTEALSLSFEDIAVHLCLHMAIHSASSGFGVRQLCDLVLLVEKKGDLIDWSSFVNKIREYGIDKFTMAIFTICRILFNMTVPEELNSIKLVKRELLNLLIDDIFESGVHGNRTLSKMFSNKMAYNSHDKVGNNSWGILKRFIMFVFPPINKLSDRYAYAKKYIILLPIAWIHHFFSGVFSKEYSFFSKIKFLVSTVHISKKRNKILKGLELI</sequence>
<dbReference type="STRING" id="1121316.SAMN02745207_03372"/>
<dbReference type="Gene3D" id="3.30.460.40">
    <property type="match status" value="1"/>
</dbReference>
<dbReference type="AlphaFoldDB" id="A0A1M5X7L5"/>
<evidence type="ECO:0000313" key="2">
    <source>
        <dbReference type="Proteomes" id="UP000184447"/>
    </source>
</evidence>